<evidence type="ECO:0000256" key="6">
    <source>
        <dbReference type="ARBA" id="ARBA00023136"/>
    </source>
</evidence>
<keyword evidence="9" id="KW-1185">Reference proteome</keyword>
<feature type="transmembrane region" description="Helical" evidence="7">
    <location>
        <begin position="26"/>
        <end position="50"/>
    </location>
</feature>
<name>A0A3M6UD97_POCDA</name>
<evidence type="ECO:0000256" key="7">
    <source>
        <dbReference type="RuleBase" id="RU361113"/>
    </source>
</evidence>
<organism evidence="8 9">
    <name type="scientific">Pocillopora damicornis</name>
    <name type="common">Cauliflower coral</name>
    <name type="synonym">Millepora damicornis</name>
    <dbReference type="NCBI Taxonomy" id="46731"/>
    <lineage>
        <taxon>Eukaryota</taxon>
        <taxon>Metazoa</taxon>
        <taxon>Cnidaria</taxon>
        <taxon>Anthozoa</taxon>
        <taxon>Hexacorallia</taxon>
        <taxon>Scleractinia</taxon>
        <taxon>Astrocoeniina</taxon>
        <taxon>Pocilloporidae</taxon>
        <taxon>Pocillopora</taxon>
    </lineage>
</organism>
<comment type="similarity">
    <text evidence="2 7">Belongs to the battenin family.</text>
</comment>
<feature type="transmembrane region" description="Helical" evidence="7">
    <location>
        <begin position="177"/>
        <end position="195"/>
    </location>
</feature>
<feature type="transmembrane region" description="Helical" evidence="7">
    <location>
        <begin position="288"/>
        <end position="313"/>
    </location>
</feature>
<dbReference type="Gene3D" id="1.20.1250.20">
    <property type="entry name" value="MFS general substrate transporter like domains"/>
    <property type="match status" value="1"/>
</dbReference>
<feature type="transmembrane region" description="Helical" evidence="7">
    <location>
        <begin position="88"/>
        <end position="109"/>
    </location>
</feature>
<feature type="transmembrane region" description="Helical" evidence="7">
    <location>
        <begin position="325"/>
        <end position="345"/>
    </location>
</feature>
<dbReference type="EMBL" id="RCHS01001727">
    <property type="protein sequence ID" value="RMX51653.1"/>
    <property type="molecule type" value="Genomic_DNA"/>
</dbReference>
<gene>
    <name evidence="8" type="ORF">pdam_00020298</name>
</gene>
<dbReference type="PANTHER" id="PTHR10981">
    <property type="entry name" value="BATTENIN"/>
    <property type="match status" value="1"/>
</dbReference>
<sequence>MESDDSSEAGKAAKNEEPAENGSERLITIAAFFAFGFILYSVYSLLIAAAEDILRGSDIPTSAVISCIVGPYVFITLISPYFAQNVPYLPRVIVVFILYEAGLFSLVYVTDVRAKLLSVCLVSFAFGVGEMSSIAMTSFYNPVVVGVFSAGTGVGFITAPLYYTAMTTWFCVSSEKTTVTVAFLVVLNLVFYALMERKHNRWTSRTSRCNCFSGAQYEKVEENKDEDKEQTGPSPPLLTTAEKLRAIKQICPTVLCVVISWMSEFLVTQGVITTYAFPNSPFPPRDHYQYYITLFLLGEFIGRSYLALISLINQDLIPKVTVHKLWLLTIIEVSILVFCLFAAWYRFLPDITYLLIISFLAGLIIGIMYANVLQVFTESYEFPLREFVLGFVAVATGMGILIAGLLGLVVEPSFRKHCMTITDLSEYCFTRTDPNAISNITASCHN</sequence>
<evidence type="ECO:0000256" key="1">
    <source>
        <dbReference type="ARBA" id="ARBA00004127"/>
    </source>
</evidence>
<dbReference type="InterPro" id="IPR003492">
    <property type="entry name" value="Battenin_disease_Cln3"/>
</dbReference>
<evidence type="ECO:0000256" key="5">
    <source>
        <dbReference type="ARBA" id="ARBA00022989"/>
    </source>
</evidence>
<keyword evidence="3" id="KW-0813">Transport</keyword>
<dbReference type="InterPro" id="IPR036259">
    <property type="entry name" value="MFS_trans_sf"/>
</dbReference>
<comment type="caution">
    <text evidence="8">The sequence shown here is derived from an EMBL/GenBank/DDBJ whole genome shotgun (WGS) entry which is preliminary data.</text>
</comment>
<dbReference type="Proteomes" id="UP000275408">
    <property type="component" value="Unassembled WGS sequence"/>
</dbReference>
<dbReference type="SUPFAM" id="SSF103473">
    <property type="entry name" value="MFS general substrate transporter"/>
    <property type="match status" value="2"/>
</dbReference>
<comment type="subcellular location">
    <subcellularLocation>
        <location evidence="1">Endomembrane system</location>
        <topology evidence="1">Multi-pass membrane protein</topology>
    </subcellularLocation>
    <subcellularLocation>
        <location evidence="7">Lysosome membrane</location>
        <topology evidence="7">Multi-pass membrane protein</topology>
    </subcellularLocation>
</comment>
<protein>
    <recommendedName>
        <fullName evidence="7">Battenin</fullName>
    </recommendedName>
</protein>
<feature type="transmembrane region" description="Helical" evidence="7">
    <location>
        <begin position="388"/>
        <end position="410"/>
    </location>
</feature>
<evidence type="ECO:0000256" key="2">
    <source>
        <dbReference type="ARBA" id="ARBA00007467"/>
    </source>
</evidence>
<dbReference type="Pfam" id="PF02487">
    <property type="entry name" value="CLN3"/>
    <property type="match status" value="1"/>
</dbReference>
<feature type="transmembrane region" description="Helical" evidence="7">
    <location>
        <begin position="143"/>
        <end position="165"/>
    </location>
</feature>
<reference evidence="8 9" key="1">
    <citation type="journal article" date="2018" name="Sci. Rep.">
        <title>Comparative analysis of the Pocillopora damicornis genome highlights role of immune system in coral evolution.</title>
        <authorList>
            <person name="Cunning R."/>
            <person name="Bay R.A."/>
            <person name="Gillette P."/>
            <person name="Baker A.C."/>
            <person name="Traylor-Knowles N."/>
        </authorList>
    </citation>
    <scope>NUCLEOTIDE SEQUENCE [LARGE SCALE GENOMIC DNA]</scope>
    <source>
        <strain evidence="8">RSMAS</strain>
        <tissue evidence="8">Whole animal</tissue>
    </source>
</reference>
<dbReference type="GO" id="GO:0012505">
    <property type="term" value="C:endomembrane system"/>
    <property type="evidence" value="ECO:0007669"/>
    <property type="project" value="UniProtKB-SubCell"/>
</dbReference>
<accession>A0A3M6UD97</accession>
<keyword evidence="6 7" id="KW-0472">Membrane</keyword>
<evidence type="ECO:0000313" key="9">
    <source>
        <dbReference type="Proteomes" id="UP000275408"/>
    </source>
</evidence>
<feature type="transmembrane region" description="Helical" evidence="7">
    <location>
        <begin position="351"/>
        <end position="376"/>
    </location>
</feature>
<evidence type="ECO:0000313" key="8">
    <source>
        <dbReference type="EMBL" id="RMX51653.1"/>
    </source>
</evidence>
<evidence type="ECO:0000256" key="3">
    <source>
        <dbReference type="ARBA" id="ARBA00022448"/>
    </source>
</evidence>
<feature type="transmembrane region" description="Helical" evidence="7">
    <location>
        <begin position="62"/>
        <end position="82"/>
    </location>
</feature>
<keyword evidence="7" id="KW-0458">Lysosome</keyword>
<dbReference type="GO" id="GO:0005765">
    <property type="term" value="C:lysosomal membrane"/>
    <property type="evidence" value="ECO:0007669"/>
    <property type="project" value="UniProtKB-SubCell"/>
</dbReference>
<keyword evidence="5 7" id="KW-1133">Transmembrane helix</keyword>
<evidence type="ECO:0000256" key="4">
    <source>
        <dbReference type="ARBA" id="ARBA00022692"/>
    </source>
</evidence>
<dbReference type="PRINTS" id="PR01315">
    <property type="entry name" value="BATTENIN"/>
</dbReference>
<dbReference type="PANTHER" id="PTHR10981:SF0">
    <property type="entry name" value="BATTENIN"/>
    <property type="match status" value="1"/>
</dbReference>
<dbReference type="GO" id="GO:0051453">
    <property type="term" value="P:regulation of intracellular pH"/>
    <property type="evidence" value="ECO:0007669"/>
    <property type="project" value="TreeGrafter"/>
</dbReference>
<dbReference type="OrthoDB" id="5965864at2759"/>
<proteinExistence type="inferred from homology"/>
<dbReference type="AlphaFoldDB" id="A0A3M6UD97"/>
<keyword evidence="4 7" id="KW-0812">Transmembrane</keyword>